<dbReference type="SUPFAM" id="SSF53474">
    <property type="entry name" value="alpha/beta-Hydrolases"/>
    <property type="match status" value="1"/>
</dbReference>
<protein>
    <submittedName>
        <fullName evidence="2">Alpha/beta hydrolase family protein</fullName>
    </submittedName>
</protein>
<reference evidence="2 3" key="1">
    <citation type="submission" date="2019-02" db="EMBL/GenBank/DDBJ databases">
        <title>Deep-cultivation of Planctomycetes and their phenomic and genomic characterization uncovers novel biology.</title>
        <authorList>
            <person name="Wiegand S."/>
            <person name="Jogler M."/>
            <person name="Boedeker C."/>
            <person name="Pinto D."/>
            <person name="Vollmers J."/>
            <person name="Rivas-Marin E."/>
            <person name="Kohn T."/>
            <person name="Peeters S.H."/>
            <person name="Heuer A."/>
            <person name="Rast P."/>
            <person name="Oberbeckmann S."/>
            <person name="Bunk B."/>
            <person name="Jeske O."/>
            <person name="Meyerdierks A."/>
            <person name="Storesund J.E."/>
            <person name="Kallscheuer N."/>
            <person name="Luecker S."/>
            <person name="Lage O.M."/>
            <person name="Pohl T."/>
            <person name="Merkel B.J."/>
            <person name="Hornburger P."/>
            <person name="Mueller R.-W."/>
            <person name="Bruemmer F."/>
            <person name="Labrenz M."/>
            <person name="Spormann A.M."/>
            <person name="Op Den Camp H."/>
            <person name="Overmann J."/>
            <person name="Amann R."/>
            <person name="Jetten M.S.M."/>
            <person name="Mascher T."/>
            <person name="Medema M.H."/>
            <person name="Devos D.P."/>
            <person name="Kaster A.-K."/>
            <person name="Ovreas L."/>
            <person name="Rohde M."/>
            <person name="Galperin M.Y."/>
            <person name="Jogler C."/>
        </authorList>
    </citation>
    <scope>NUCLEOTIDE SEQUENCE [LARGE SCALE GENOMIC DNA]</scope>
    <source>
        <strain evidence="2 3">Pla108</strain>
    </source>
</reference>
<dbReference type="Pfam" id="PF12697">
    <property type="entry name" value="Abhydrolase_6"/>
    <property type="match status" value="1"/>
</dbReference>
<comment type="caution">
    <text evidence="2">The sequence shown here is derived from an EMBL/GenBank/DDBJ whole genome shotgun (WGS) entry which is preliminary data.</text>
</comment>
<gene>
    <name evidence="2" type="ORF">Pla108_10230</name>
</gene>
<evidence type="ECO:0000313" key="3">
    <source>
        <dbReference type="Proteomes" id="UP000317421"/>
    </source>
</evidence>
<organism evidence="2 3">
    <name type="scientific">Botrimarina colliarenosi</name>
    <dbReference type="NCBI Taxonomy" id="2528001"/>
    <lineage>
        <taxon>Bacteria</taxon>
        <taxon>Pseudomonadati</taxon>
        <taxon>Planctomycetota</taxon>
        <taxon>Planctomycetia</taxon>
        <taxon>Pirellulales</taxon>
        <taxon>Lacipirellulaceae</taxon>
        <taxon>Botrimarina</taxon>
    </lineage>
</organism>
<dbReference type="InterPro" id="IPR000073">
    <property type="entry name" value="AB_hydrolase_1"/>
</dbReference>
<name>A0A5C6ALF2_9BACT</name>
<dbReference type="InterPro" id="IPR029058">
    <property type="entry name" value="AB_hydrolase_fold"/>
</dbReference>
<keyword evidence="3" id="KW-1185">Reference proteome</keyword>
<evidence type="ECO:0000259" key="1">
    <source>
        <dbReference type="Pfam" id="PF12697"/>
    </source>
</evidence>
<keyword evidence="2" id="KW-0378">Hydrolase</keyword>
<dbReference type="Proteomes" id="UP000317421">
    <property type="component" value="Unassembled WGS sequence"/>
</dbReference>
<evidence type="ECO:0000313" key="2">
    <source>
        <dbReference type="EMBL" id="TWU00079.1"/>
    </source>
</evidence>
<dbReference type="GO" id="GO:0016787">
    <property type="term" value="F:hydrolase activity"/>
    <property type="evidence" value="ECO:0007669"/>
    <property type="project" value="UniProtKB-KW"/>
</dbReference>
<feature type="domain" description="AB hydrolase-1" evidence="1">
    <location>
        <begin position="27"/>
        <end position="176"/>
    </location>
</feature>
<dbReference type="EMBL" id="SJPR01000001">
    <property type="protein sequence ID" value="TWU00079.1"/>
    <property type="molecule type" value="Genomic_DNA"/>
</dbReference>
<dbReference type="Gene3D" id="3.40.50.1820">
    <property type="entry name" value="alpha/beta hydrolase"/>
    <property type="match status" value="1"/>
</dbReference>
<sequence>MIVPAEPLPAEPSPEWRAAATRSRELVVLTHGIGSTRLFLAPLAARLHAAGFAVRLYGYPSPWWSNATFGKRFAALLRRVAPGYERVHLVVHSMGGIVTRCALREELPPNLGRVVQIAPPNRGSHMATRLAVDSGHPVWDRLVVRPHRFLAPTLVELIDAPDSFVNRLGPVPPGIELGILAASRDRVLYPEQTHLEGARDHQTVEGWHTGILWKRETAELVARFLRTGAFYPQ</sequence>
<dbReference type="PANTHER" id="PTHR37946:SF1">
    <property type="entry name" value="SLL1969 PROTEIN"/>
    <property type="match status" value="1"/>
</dbReference>
<proteinExistence type="predicted"/>
<accession>A0A5C6ALF2</accession>
<dbReference type="PANTHER" id="PTHR37946">
    <property type="entry name" value="SLL1969 PROTEIN"/>
    <property type="match status" value="1"/>
</dbReference>
<dbReference type="AlphaFoldDB" id="A0A5C6ALF2"/>